<organism evidence="4 5">
    <name type="scientific">Capnocytophaga cynodegmi</name>
    <dbReference type="NCBI Taxonomy" id="28189"/>
    <lineage>
        <taxon>Bacteria</taxon>
        <taxon>Pseudomonadati</taxon>
        <taxon>Bacteroidota</taxon>
        <taxon>Flavobacteriia</taxon>
        <taxon>Flavobacteriales</taxon>
        <taxon>Flavobacteriaceae</taxon>
        <taxon>Capnocytophaga</taxon>
    </lineage>
</organism>
<reference evidence="5" key="1">
    <citation type="submission" date="2015-01" db="EMBL/GenBank/DDBJ databases">
        <authorList>
            <person name="MANFREDI Pablo"/>
        </authorList>
    </citation>
    <scope>NUCLEOTIDE SEQUENCE [LARGE SCALE GENOMIC DNA]</scope>
    <source>
        <strain evidence="5">Ccyn2B</strain>
    </source>
</reference>
<dbReference type="EMBL" id="CDOD01000045">
    <property type="protein sequence ID" value="CEN38696.1"/>
    <property type="molecule type" value="Genomic_DNA"/>
</dbReference>
<sequence>MKKHILLIFFVAFCCYNFFAQQNKDSIVAHLSNTIENSKIYTNRKEVKINSLKELLSDKSLPTSEIYHIHLKLYEEYQKYKVDSAVTYLLKNKKIATTLNEPILKNEVNILLSRLFSIKGMYVEALDLLKSIDKSVLNQKMLCEYYDSYYSFYSHYGQSTNNIDYFNQSDRYRDSLLLNLPSKSIEFEIESAIKNFYTQKKELSESQFLNLLSKTTDKNPERALIAYFLGKIHQEKGNIDMQEAYFSISAITDIQNAIKNNASLQSLALTHYETGNLDMAYLFIKMAIEDAIFCNVRHRAEEGTSFYTIINTAYQQKEEKQKKTLQKYLLLISILSIALVVALGYVYKQVKKLIKIRKELHYSNEQLAKLNTDLLEMNRNLQEVNHIKEQYIAHFFSLCSAYIDKIENYRKFLYKKANRNQFDELLKLLKSNTIEEKEIEELYKNLDTIFLSIYPNFVDEFNNLLLDDEKIVPKKGELLNTELRIFALIRLGITDSNKIAEFLRYSLRTVYNYRTKVRNKAKGERDEFEEKVKTIGQWNVK</sequence>
<gene>
    <name evidence="4" type="ORF">CCYN2B_50125</name>
</gene>
<dbReference type="AlphaFoldDB" id="A0A0B7HG78"/>
<keyword evidence="1" id="KW-0812">Transmembrane</keyword>
<proteinExistence type="predicted"/>
<keyword evidence="1" id="KW-0472">Membrane</keyword>
<dbReference type="InterPro" id="IPR045957">
    <property type="entry name" value="DUF6377"/>
</dbReference>
<dbReference type="Proteomes" id="UP000038055">
    <property type="component" value="Unassembled WGS sequence"/>
</dbReference>
<feature type="chain" id="PRO_5002117268" description="DUF6377 domain-containing protein" evidence="2">
    <location>
        <begin position="21"/>
        <end position="541"/>
    </location>
</feature>
<keyword evidence="2" id="KW-0732">Signal</keyword>
<name>A0A0B7HG78_9FLAO</name>
<evidence type="ECO:0000259" key="3">
    <source>
        <dbReference type="Pfam" id="PF19904"/>
    </source>
</evidence>
<dbReference type="STRING" id="28189.CCYN74_30159"/>
<dbReference type="RefSeq" id="WP_041993928.1">
    <property type="nucleotide sequence ID" value="NZ_CDOD01000045.1"/>
</dbReference>
<dbReference type="SUPFAM" id="SSF48452">
    <property type="entry name" value="TPR-like"/>
    <property type="match status" value="1"/>
</dbReference>
<feature type="signal peptide" evidence="2">
    <location>
        <begin position="1"/>
        <end position="20"/>
    </location>
</feature>
<feature type="domain" description="DUF6377" evidence="3">
    <location>
        <begin position="253"/>
        <end position="500"/>
    </location>
</feature>
<protein>
    <recommendedName>
        <fullName evidence="3">DUF6377 domain-containing protein</fullName>
    </recommendedName>
</protein>
<evidence type="ECO:0000256" key="2">
    <source>
        <dbReference type="SAM" id="SignalP"/>
    </source>
</evidence>
<keyword evidence="5" id="KW-1185">Reference proteome</keyword>
<evidence type="ECO:0000256" key="1">
    <source>
        <dbReference type="SAM" id="Phobius"/>
    </source>
</evidence>
<feature type="transmembrane region" description="Helical" evidence="1">
    <location>
        <begin position="328"/>
        <end position="347"/>
    </location>
</feature>
<dbReference type="eggNOG" id="COG4735">
    <property type="taxonomic scope" value="Bacteria"/>
</dbReference>
<accession>A0A0B7HG78</accession>
<evidence type="ECO:0000313" key="4">
    <source>
        <dbReference type="EMBL" id="CEN38696.1"/>
    </source>
</evidence>
<dbReference type="InterPro" id="IPR011990">
    <property type="entry name" value="TPR-like_helical_dom_sf"/>
</dbReference>
<keyword evidence="1" id="KW-1133">Transmembrane helix</keyword>
<evidence type="ECO:0000313" key="5">
    <source>
        <dbReference type="Proteomes" id="UP000038055"/>
    </source>
</evidence>
<dbReference type="Pfam" id="PF19904">
    <property type="entry name" value="DUF6377"/>
    <property type="match status" value="1"/>
</dbReference>